<evidence type="ECO:0000259" key="8">
    <source>
        <dbReference type="Pfam" id="PF00924"/>
    </source>
</evidence>
<dbReference type="EMBL" id="PKUS01000013">
    <property type="protein sequence ID" value="PLW68531.1"/>
    <property type="molecule type" value="Genomic_DNA"/>
</dbReference>
<comment type="subunit">
    <text evidence="7">Homoheptamer.</text>
</comment>
<dbReference type="Proteomes" id="UP000235005">
    <property type="component" value="Unassembled WGS sequence"/>
</dbReference>
<keyword evidence="3" id="KW-1003">Cell membrane</keyword>
<dbReference type="PANTHER" id="PTHR30221:SF18">
    <property type="entry name" value="SLL0590 PROTEIN"/>
    <property type="match status" value="1"/>
</dbReference>
<organism evidence="10 11">
    <name type="scientific">Pseudohalioglobus lutimaris</name>
    <dbReference type="NCBI Taxonomy" id="1737061"/>
    <lineage>
        <taxon>Bacteria</taxon>
        <taxon>Pseudomonadati</taxon>
        <taxon>Pseudomonadota</taxon>
        <taxon>Gammaproteobacteria</taxon>
        <taxon>Cellvibrionales</taxon>
        <taxon>Halieaceae</taxon>
        <taxon>Pseudohalioglobus</taxon>
    </lineage>
</organism>
<dbReference type="InterPro" id="IPR010920">
    <property type="entry name" value="LSM_dom_sf"/>
</dbReference>
<keyword evidence="7" id="KW-0997">Cell inner membrane</keyword>
<dbReference type="Pfam" id="PF00924">
    <property type="entry name" value="MS_channel_2nd"/>
    <property type="match status" value="1"/>
</dbReference>
<dbReference type="SUPFAM" id="SSF50182">
    <property type="entry name" value="Sm-like ribonucleoproteins"/>
    <property type="match status" value="1"/>
</dbReference>
<evidence type="ECO:0000256" key="5">
    <source>
        <dbReference type="ARBA" id="ARBA00022989"/>
    </source>
</evidence>
<keyword evidence="11" id="KW-1185">Reference proteome</keyword>
<dbReference type="SUPFAM" id="SSF82689">
    <property type="entry name" value="Mechanosensitive channel protein MscS (YggB), C-terminal domain"/>
    <property type="match status" value="1"/>
</dbReference>
<comment type="similarity">
    <text evidence="2 7">Belongs to the MscS (TC 1.A.23) family.</text>
</comment>
<evidence type="ECO:0000256" key="4">
    <source>
        <dbReference type="ARBA" id="ARBA00022692"/>
    </source>
</evidence>
<comment type="subcellular location">
    <subcellularLocation>
        <location evidence="7">Cell inner membrane</location>
        <topology evidence="7">Multi-pass membrane protein</topology>
    </subcellularLocation>
    <subcellularLocation>
        <location evidence="1">Cell membrane</location>
        <topology evidence="1">Multi-pass membrane protein</topology>
    </subcellularLocation>
</comment>
<evidence type="ECO:0000313" key="11">
    <source>
        <dbReference type="Proteomes" id="UP000235005"/>
    </source>
</evidence>
<dbReference type="AlphaFoldDB" id="A0A2N5X211"/>
<protein>
    <recommendedName>
        <fullName evidence="7">Small-conductance mechanosensitive channel</fullName>
    </recommendedName>
</protein>
<reference evidence="10 11" key="1">
    <citation type="submission" date="2018-01" db="EMBL/GenBank/DDBJ databases">
        <title>The draft genome sequence of Halioglobus lutimaris HF004.</title>
        <authorList>
            <person name="Du Z.-J."/>
            <person name="Shi M.-J."/>
        </authorList>
    </citation>
    <scope>NUCLEOTIDE SEQUENCE [LARGE SCALE GENOMIC DNA]</scope>
    <source>
        <strain evidence="10 11">HF004</strain>
    </source>
</reference>
<dbReference type="Pfam" id="PF21082">
    <property type="entry name" value="MS_channel_3rd"/>
    <property type="match status" value="1"/>
</dbReference>
<feature type="transmembrane region" description="Helical" evidence="7">
    <location>
        <begin position="86"/>
        <end position="107"/>
    </location>
</feature>
<feature type="transmembrane region" description="Helical" evidence="7">
    <location>
        <begin position="243"/>
        <end position="264"/>
    </location>
</feature>
<keyword evidence="7" id="KW-0813">Transport</keyword>
<dbReference type="InterPro" id="IPR049278">
    <property type="entry name" value="MS_channel_C"/>
</dbReference>
<feature type="transmembrane region" description="Helical" evidence="7">
    <location>
        <begin position="148"/>
        <end position="168"/>
    </location>
</feature>
<feature type="transmembrane region" description="Helical" evidence="7">
    <location>
        <begin position="201"/>
        <end position="222"/>
    </location>
</feature>
<keyword evidence="6 7" id="KW-0472">Membrane</keyword>
<dbReference type="InterPro" id="IPR006685">
    <property type="entry name" value="MscS_channel_2nd"/>
</dbReference>
<keyword evidence="4 7" id="KW-0812">Transmembrane</keyword>
<feature type="transmembrane region" description="Helical" evidence="7">
    <location>
        <begin position="270"/>
        <end position="295"/>
    </location>
</feature>
<feature type="domain" description="Mechanosensitive ion channel MscS C-terminal" evidence="9">
    <location>
        <begin position="365"/>
        <end position="447"/>
    </location>
</feature>
<comment type="function">
    <text evidence="7">Mechanosensitive channel that participates in the regulation of osmotic pressure changes within the cell, opening in response to stretch forces in the membrane lipid bilayer, without the need for other proteins. Contributes to normal resistance to hypoosmotic shock. Forms an ion channel of 1.0 nanosiemens conductance with a slight preference for anions.</text>
</comment>
<gene>
    <name evidence="10" type="ORF">C0039_12210</name>
</gene>
<accession>A0A2N5X211</accession>
<dbReference type="Gene3D" id="1.10.287.1260">
    <property type="match status" value="1"/>
</dbReference>
<feature type="transmembrane region" description="Helical" evidence="7">
    <location>
        <begin position="175"/>
        <end position="195"/>
    </location>
</feature>
<dbReference type="PANTHER" id="PTHR30221">
    <property type="entry name" value="SMALL-CONDUCTANCE MECHANOSENSITIVE CHANNEL"/>
    <property type="match status" value="1"/>
</dbReference>
<dbReference type="InterPro" id="IPR045275">
    <property type="entry name" value="MscS_archaea/bacteria_type"/>
</dbReference>
<keyword evidence="5 7" id="KW-1133">Transmembrane helix</keyword>
<comment type="caution">
    <text evidence="10">The sequence shown here is derived from an EMBL/GenBank/DDBJ whole genome shotgun (WGS) entry which is preliminary data.</text>
</comment>
<dbReference type="InterPro" id="IPR023408">
    <property type="entry name" value="MscS_beta-dom_sf"/>
</dbReference>
<dbReference type="InterPro" id="IPR011066">
    <property type="entry name" value="MscS_channel_C_sf"/>
</dbReference>
<sequence>MSASVMQRQRAGTVYSVLVEGSPCYPSMRQTNQSSNMSDPNEIMAAPVADQTVEQAVTQVMPINEDTLLVLRLFDHMDASAPLMRLVIAATIIGVSLLLLLLTRVYISRRLKRMEAAPEERYRALRWQAQDLLSAADMKNLWMSVWTWLGRLLSLLFILSAINGLLLTSGWTLRLAASMITSFLDALVYVWTGFVSYLPNLVTIVLILVVARFVIRTLGLIFEGIRTRRIYLKNFYPEWADTSFGLVKLLIYALTAVIIFPYLPGSSSPAFQGISIFVGVLVSLGSTTAVSNVIAGTVLTYTRAFSVGDQVEVGGTRGRVVERSTFVTRIQTLKNVIVSIPNSMVLTNNIINYSKNMGQKGLLVHTSVTIGYDVPWQTVNQLLIAAAQKTDHIAETPAPFVLQTSLDDNYVSYEINGWTRSPEELPAIYSMLHANILDEFHGHQVEITSPHYRSVRDGNASTVAEVMPREAPAEAAEAANKPV</sequence>
<comment type="caution">
    <text evidence="7">Lacks conserved residue(s) required for the propagation of feature annotation.</text>
</comment>
<keyword evidence="7" id="KW-0406">Ion transport</keyword>
<name>A0A2N5X211_9GAMM</name>
<keyword evidence="7" id="KW-0407">Ion channel</keyword>
<proteinExistence type="inferred from homology"/>
<dbReference type="GO" id="GO:0008381">
    <property type="term" value="F:mechanosensitive monoatomic ion channel activity"/>
    <property type="evidence" value="ECO:0007669"/>
    <property type="project" value="InterPro"/>
</dbReference>
<evidence type="ECO:0000256" key="2">
    <source>
        <dbReference type="ARBA" id="ARBA00008017"/>
    </source>
</evidence>
<evidence type="ECO:0000256" key="6">
    <source>
        <dbReference type="ARBA" id="ARBA00023136"/>
    </source>
</evidence>
<dbReference type="Gene3D" id="3.30.70.100">
    <property type="match status" value="1"/>
</dbReference>
<evidence type="ECO:0000256" key="3">
    <source>
        <dbReference type="ARBA" id="ARBA00022475"/>
    </source>
</evidence>
<evidence type="ECO:0000256" key="1">
    <source>
        <dbReference type="ARBA" id="ARBA00004651"/>
    </source>
</evidence>
<evidence type="ECO:0000259" key="9">
    <source>
        <dbReference type="Pfam" id="PF21082"/>
    </source>
</evidence>
<dbReference type="GO" id="GO:0005886">
    <property type="term" value="C:plasma membrane"/>
    <property type="evidence" value="ECO:0007669"/>
    <property type="project" value="UniProtKB-SubCell"/>
</dbReference>
<evidence type="ECO:0000256" key="7">
    <source>
        <dbReference type="RuleBase" id="RU369025"/>
    </source>
</evidence>
<feature type="domain" description="Mechanosensitive ion channel MscS" evidence="8">
    <location>
        <begin position="289"/>
        <end position="355"/>
    </location>
</feature>
<dbReference type="OrthoDB" id="9780668at2"/>
<evidence type="ECO:0000313" key="10">
    <source>
        <dbReference type="EMBL" id="PLW68531.1"/>
    </source>
</evidence>
<dbReference type="Gene3D" id="2.30.30.60">
    <property type="match status" value="1"/>
</dbReference>